<dbReference type="InterPro" id="IPR015943">
    <property type="entry name" value="WD40/YVTN_repeat-like_dom_sf"/>
</dbReference>
<dbReference type="SUPFAM" id="SSF50998">
    <property type="entry name" value="Quinoprotein alcohol dehydrogenase-like"/>
    <property type="match status" value="1"/>
</dbReference>
<reference evidence="1" key="1">
    <citation type="submission" date="2022-10" db="EMBL/GenBank/DDBJ databases">
        <title>Human gut microbiome strain richness.</title>
        <authorList>
            <person name="Chen-Liaw A."/>
        </authorList>
    </citation>
    <scope>NUCLEOTIDE SEQUENCE</scope>
    <source>
        <strain evidence="1">1001713st1_F9_1001713B170221_170320</strain>
    </source>
</reference>
<organism evidence="1 2">
    <name type="scientific">Bacteroides uniformis</name>
    <dbReference type="NCBI Taxonomy" id="820"/>
    <lineage>
        <taxon>Bacteria</taxon>
        <taxon>Pseudomonadati</taxon>
        <taxon>Bacteroidota</taxon>
        <taxon>Bacteroidia</taxon>
        <taxon>Bacteroidales</taxon>
        <taxon>Bacteroidaceae</taxon>
        <taxon>Bacteroides</taxon>
    </lineage>
</organism>
<dbReference type="InterPro" id="IPR011047">
    <property type="entry name" value="Quinoprotein_ADH-like_sf"/>
</dbReference>
<sequence>MKQNTIRPMLFKYWVVCLLLFILFIQARASSFMPAVTNYLAKDYEAGYQNWACAQGSNGEMYFGNSQGLLVYDGYRWTLHKVPGNHIVRSVYVKEDRIYVGAFEEFGYFKYSEAGTLRYHSLSKFLKNFPMENNEIWNIVELDGRIYFQSFSAWFSYDGKMVRAFRNRQQQPLYFYTQNGHIYTQMIDEDFYEFDGKDFHHLFPRSQVNDDNVVSLLPDGDDSFLMVTENNGLFRYNGDITPWKTDIDTELKKQRVNRAVMTNDSIFMIGTVLNGIYAIDRKGHCLWHFNLDNRLDNNTVLGLFCDKDNNVWAALDDGIAYIHHNSPVMLLTPANHETKLGMVYDIAHRDDCFYLATNQGLYEYHQITGNLRLLPHTEGQNWYVKDID</sequence>
<proteinExistence type="predicted"/>
<dbReference type="AlphaFoldDB" id="A0AAW6H8V3"/>
<feature type="non-terminal residue" evidence="1">
    <location>
        <position position="388"/>
    </location>
</feature>
<evidence type="ECO:0008006" key="3">
    <source>
        <dbReference type="Google" id="ProtNLM"/>
    </source>
</evidence>
<evidence type="ECO:0000313" key="1">
    <source>
        <dbReference type="EMBL" id="MDC1903480.1"/>
    </source>
</evidence>
<gene>
    <name evidence="1" type="ORF">POZ10_23000</name>
</gene>
<dbReference type="Proteomes" id="UP001222603">
    <property type="component" value="Unassembled WGS sequence"/>
</dbReference>
<comment type="caution">
    <text evidence="1">The sequence shown here is derived from an EMBL/GenBank/DDBJ whole genome shotgun (WGS) entry which is preliminary data.</text>
</comment>
<name>A0AAW6H8V3_BACUN</name>
<protein>
    <recommendedName>
        <fullName evidence="3">Two component regulator propeller</fullName>
    </recommendedName>
</protein>
<accession>A0AAW6H8V3</accession>
<dbReference type="EMBL" id="JAQNSI010000639">
    <property type="protein sequence ID" value="MDC1903480.1"/>
    <property type="molecule type" value="Genomic_DNA"/>
</dbReference>
<dbReference type="Gene3D" id="2.130.10.10">
    <property type="entry name" value="YVTN repeat-like/Quinoprotein amine dehydrogenase"/>
    <property type="match status" value="1"/>
</dbReference>
<evidence type="ECO:0000313" key="2">
    <source>
        <dbReference type="Proteomes" id="UP001222603"/>
    </source>
</evidence>